<dbReference type="PANTHER" id="PTHR44051:SF8">
    <property type="entry name" value="GLUTATHIONE S-TRANSFERASE GSTA"/>
    <property type="match status" value="1"/>
</dbReference>
<dbReference type="EMBL" id="JAUORK010000006">
    <property type="protein sequence ID" value="MDO6671770.1"/>
    <property type="molecule type" value="Genomic_DNA"/>
</dbReference>
<dbReference type="SUPFAM" id="SSF52833">
    <property type="entry name" value="Thioredoxin-like"/>
    <property type="match status" value="1"/>
</dbReference>
<accession>A0AAP4TY06</accession>
<evidence type="ECO:0000259" key="3">
    <source>
        <dbReference type="PROSITE" id="PS50404"/>
    </source>
</evidence>
<dbReference type="SUPFAM" id="SSF47616">
    <property type="entry name" value="GST C-terminal domain-like"/>
    <property type="match status" value="1"/>
</dbReference>
<organism evidence="5 6">
    <name type="scientific">Cobetia amphilecti</name>
    <dbReference type="NCBI Taxonomy" id="1055104"/>
    <lineage>
        <taxon>Bacteria</taxon>
        <taxon>Pseudomonadati</taxon>
        <taxon>Pseudomonadota</taxon>
        <taxon>Gammaproteobacteria</taxon>
        <taxon>Oceanospirillales</taxon>
        <taxon>Halomonadaceae</taxon>
        <taxon>Cobetia</taxon>
    </lineage>
</organism>
<feature type="domain" description="GST C-terminal" evidence="4">
    <location>
        <begin position="83"/>
        <end position="209"/>
    </location>
</feature>
<evidence type="ECO:0000256" key="1">
    <source>
        <dbReference type="ARBA" id="ARBA00007409"/>
    </source>
</evidence>
<dbReference type="SFLD" id="SFLDG00358">
    <property type="entry name" value="Main_(cytGST)"/>
    <property type="match status" value="1"/>
</dbReference>
<dbReference type="GO" id="GO:0016740">
    <property type="term" value="F:transferase activity"/>
    <property type="evidence" value="ECO:0007669"/>
    <property type="project" value="UniProtKB-KW"/>
</dbReference>
<dbReference type="SFLD" id="SFLDG01150">
    <property type="entry name" value="Main.1:_Beta-like"/>
    <property type="match status" value="1"/>
</dbReference>
<evidence type="ECO:0000313" key="6">
    <source>
        <dbReference type="Proteomes" id="UP001170481"/>
    </source>
</evidence>
<dbReference type="Pfam" id="PF13410">
    <property type="entry name" value="GST_C_2"/>
    <property type="match status" value="1"/>
</dbReference>
<dbReference type="PROSITE" id="PS50405">
    <property type="entry name" value="GST_CTER"/>
    <property type="match status" value="1"/>
</dbReference>
<name>A0AAP4TY06_9GAMM</name>
<reference evidence="5" key="1">
    <citation type="submission" date="2023-07" db="EMBL/GenBank/DDBJ databases">
        <title>Genome content predicts the carbon catabolic preferences of heterotrophic bacteria.</title>
        <authorList>
            <person name="Gralka M."/>
        </authorList>
    </citation>
    <scope>NUCLEOTIDE SEQUENCE</scope>
    <source>
        <strain evidence="5">C2R13</strain>
    </source>
</reference>
<evidence type="ECO:0000313" key="5">
    <source>
        <dbReference type="EMBL" id="MDO6671770.1"/>
    </source>
</evidence>
<dbReference type="PROSITE" id="PS50404">
    <property type="entry name" value="GST_NTER"/>
    <property type="match status" value="1"/>
</dbReference>
<gene>
    <name evidence="5" type="ORF">Q4535_06505</name>
</gene>
<dbReference type="RefSeq" id="WP_303593438.1">
    <property type="nucleotide sequence ID" value="NZ_JAUORK010000006.1"/>
</dbReference>
<dbReference type="InterPro" id="IPR036282">
    <property type="entry name" value="Glutathione-S-Trfase_C_sf"/>
</dbReference>
<dbReference type="SFLD" id="SFLDS00019">
    <property type="entry name" value="Glutathione_Transferase_(cytos"/>
    <property type="match status" value="1"/>
</dbReference>
<dbReference type="PANTHER" id="PTHR44051">
    <property type="entry name" value="GLUTATHIONE S-TRANSFERASE-RELATED"/>
    <property type="match status" value="1"/>
</dbReference>
<protein>
    <submittedName>
        <fullName evidence="5">Glutathione S-transferase family protein</fullName>
    </submittedName>
</protein>
<dbReference type="InterPro" id="IPR004045">
    <property type="entry name" value="Glutathione_S-Trfase_N"/>
</dbReference>
<dbReference type="FunFam" id="3.40.30.10:FF:000039">
    <property type="entry name" value="Glutathione S-transferase domain"/>
    <property type="match status" value="1"/>
</dbReference>
<evidence type="ECO:0000256" key="2">
    <source>
        <dbReference type="ARBA" id="ARBA00022679"/>
    </source>
</evidence>
<evidence type="ECO:0000259" key="4">
    <source>
        <dbReference type="PROSITE" id="PS50405"/>
    </source>
</evidence>
<comment type="caution">
    <text evidence="5">The sequence shown here is derived from an EMBL/GenBank/DDBJ whole genome shotgun (WGS) entry which is preliminary data.</text>
</comment>
<dbReference type="AlphaFoldDB" id="A0AAP4TY06"/>
<proteinExistence type="inferred from homology"/>
<keyword evidence="2" id="KW-0808">Transferase</keyword>
<dbReference type="Gene3D" id="3.40.30.10">
    <property type="entry name" value="Glutaredoxin"/>
    <property type="match status" value="1"/>
</dbReference>
<dbReference type="InterPro" id="IPR040079">
    <property type="entry name" value="Glutathione_S-Trfase"/>
</dbReference>
<comment type="similarity">
    <text evidence="1">Belongs to the GST superfamily.</text>
</comment>
<dbReference type="InterPro" id="IPR036249">
    <property type="entry name" value="Thioredoxin-like_sf"/>
</dbReference>
<dbReference type="Proteomes" id="UP001170481">
    <property type="component" value="Unassembled WGS sequence"/>
</dbReference>
<dbReference type="Gene3D" id="1.20.1050.10">
    <property type="match status" value="1"/>
</dbReference>
<feature type="domain" description="GST N-terminal" evidence="3">
    <location>
        <begin position="1"/>
        <end position="80"/>
    </location>
</feature>
<dbReference type="Pfam" id="PF02798">
    <property type="entry name" value="GST_N"/>
    <property type="match status" value="1"/>
</dbReference>
<sequence>MLTLYSYPNSRSLRVAWTLEELGLEYRIHSLDLKAGEGHSPEYLAIHPDGKAPALVDGELALFESSAICRYLAAREGRLLPQSLAGQAQMDQWLSFLTTELEQPLWTLAKHTFALPEDQRCDAIKQTAQWEFQRALKALQRRFGGQGWLVADEFSVADIFLAQTLSWAQMAGQPLPAVLEQWGEEVRARPACERARQREQQAAEERQQH</sequence>
<dbReference type="InterPro" id="IPR010987">
    <property type="entry name" value="Glutathione-S-Trfase_C-like"/>
</dbReference>
<dbReference type="CDD" id="cd03046">
    <property type="entry name" value="GST_N_GTT1_like"/>
    <property type="match status" value="1"/>
</dbReference>